<protein>
    <submittedName>
        <fullName evidence="1">Uncharacterized protein</fullName>
    </submittedName>
</protein>
<comment type="caution">
    <text evidence="1">The sequence shown here is derived from an EMBL/GenBank/DDBJ whole genome shotgun (WGS) entry which is preliminary data.</text>
</comment>
<name>A0A080ZLV1_PHYNI</name>
<dbReference type="EMBL" id="ANJA01002876">
    <property type="protein sequence ID" value="ETO67612.1"/>
    <property type="molecule type" value="Genomic_DNA"/>
</dbReference>
<reference evidence="1 2" key="1">
    <citation type="submission" date="2013-11" db="EMBL/GenBank/DDBJ databases">
        <title>The Genome Sequence of Phytophthora parasitica P1976.</title>
        <authorList>
            <consortium name="The Broad Institute Genomics Platform"/>
            <person name="Russ C."/>
            <person name="Tyler B."/>
            <person name="Panabieres F."/>
            <person name="Shan W."/>
            <person name="Tripathy S."/>
            <person name="Grunwald N."/>
            <person name="Machado M."/>
            <person name="Johnson C.S."/>
            <person name="Walker B."/>
            <person name="Young S."/>
            <person name="Zeng Q."/>
            <person name="Gargeya S."/>
            <person name="Fitzgerald M."/>
            <person name="Haas B."/>
            <person name="Abouelleil A."/>
            <person name="Allen A.W."/>
            <person name="Alvarado L."/>
            <person name="Arachchi H.M."/>
            <person name="Berlin A.M."/>
            <person name="Chapman S.B."/>
            <person name="Gainer-Dewar J."/>
            <person name="Goldberg J."/>
            <person name="Griggs A."/>
            <person name="Gujja S."/>
            <person name="Hansen M."/>
            <person name="Howarth C."/>
            <person name="Imamovic A."/>
            <person name="Ireland A."/>
            <person name="Larimer J."/>
            <person name="McCowan C."/>
            <person name="Murphy C."/>
            <person name="Pearson M."/>
            <person name="Poon T.W."/>
            <person name="Priest M."/>
            <person name="Roberts A."/>
            <person name="Saif S."/>
            <person name="Shea T."/>
            <person name="Sisk P."/>
            <person name="Sykes S."/>
            <person name="Wortman J."/>
            <person name="Nusbaum C."/>
            <person name="Birren B."/>
        </authorList>
    </citation>
    <scope>NUCLEOTIDE SEQUENCE [LARGE SCALE GENOMIC DNA]</scope>
    <source>
        <strain evidence="1 2">P1976</strain>
    </source>
</reference>
<evidence type="ECO:0000313" key="2">
    <source>
        <dbReference type="Proteomes" id="UP000028582"/>
    </source>
</evidence>
<sequence>HLATMADGGRLACPEARRFTRLKNFGEAGGGYTFREWSFCRAAANNNITTTSPKVTIGRARNYVSDVRVLPSCLTFATIYKLIASRKPHKEHGIRVVLPI</sequence>
<dbReference type="Proteomes" id="UP000028582">
    <property type="component" value="Unassembled WGS sequence"/>
</dbReference>
<accession>A0A080ZLV1</accession>
<organism evidence="1 2">
    <name type="scientific">Phytophthora nicotianae P1976</name>
    <dbReference type="NCBI Taxonomy" id="1317066"/>
    <lineage>
        <taxon>Eukaryota</taxon>
        <taxon>Sar</taxon>
        <taxon>Stramenopiles</taxon>
        <taxon>Oomycota</taxon>
        <taxon>Peronosporomycetes</taxon>
        <taxon>Peronosporales</taxon>
        <taxon>Peronosporaceae</taxon>
        <taxon>Phytophthora</taxon>
    </lineage>
</organism>
<evidence type="ECO:0000313" key="1">
    <source>
        <dbReference type="EMBL" id="ETO67612.1"/>
    </source>
</evidence>
<dbReference type="AlphaFoldDB" id="A0A080ZLV1"/>
<feature type="non-terminal residue" evidence="1">
    <location>
        <position position="1"/>
    </location>
</feature>
<gene>
    <name evidence="1" type="ORF">F444_15481</name>
</gene>
<proteinExistence type="predicted"/>